<dbReference type="GO" id="GO:0004568">
    <property type="term" value="F:chitinase activity"/>
    <property type="evidence" value="ECO:0007669"/>
    <property type="project" value="UniProtKB-ARBA"/>
</dbReference>
<evidence type="ECO:0000313" key="7">
    <source>
        <dbReference type="Proteomes" id="UP001519460"/>
    </source>
</evidence>
<dbReference type="SUPFAM" id="SSF51445">
    <property type="entry name" value="(Trans)glycosidases"/>
    <property type="match status" value="1"/>
</dbReference>
<comment type="similarity">
    <text evidence="4">Belongs to the glycosyl hydrolase 18 family.</text>
</comment>
<dbReference type="InterPro" id="IPR001223">
    <property type="entry name" value="Glyco_hydro18_cat"/>
</dbReference>
<keyword evidence="1 3" id="KW-0378">Hydrolase</keyword>
<dbReference type="PROSITE" id="PS01095">
    <property type="entry name" value="GH18_1"/>
    <property type="match status" value="1"/>
</dbReference>
<dbReference type="InterPro" id="IPR050314">
    <property type="entry name" value="Glycosyl_Hydrlase_18"/>
</dbReference>
<dbReference type="Gene3D" id="3.20.20.80">
    <property type="entry name" value="Glycosidases"/>
    <property type="match status" value="1"/>
</dbReference>
<dbReference type="InterPro" id="IPR017853">
    <property type="entry name" value="GH"/>
</dbReference>
<dbReference type="InterPro" id="IPR001579">
    <property type="entry name" value="Glyco_hydro_18_chit_AS"/>
</dbReference>
<name>A0ABD0JT04_9CAEN</name>
<evidence type="ECO:0000256" key="1">
    <source>
        <dbReference type="ARBA" id="ARBA00022801"/>
    </source>
</evidence>
<proteinExistence type="inferred from homology"/>
<keyword evidence="7" id="KW-1185">Reference proteome</keyword>
<dbReference type="Pfam" id="PF00704">
    <property type="entry name" value="Glyco_hydro_18"/>
    <property type="match status" value="1"/>
</dbReference>
<evidence type="ECO:0000259" key="5">
    <source>
        <dbReference type="PROSITE" id="PS51910"/>
    </source>
</evidence>
<accession>A0ABD0JT04</accession>
<feature type="domain" description="GH18" evidence="5">
    <location>
        <begin position="9"/>
        <end position="135"/>
    </location>
</feature>
<evidence type="ECO:0000256" key="3">
    <source>
        <dbReference type="RuleBase" id="RU000489"/>
    </source>
</evidence>
<sequence length="135" mass="15275">MCPAASQNKIVMCYFTNWSQYRTGRNSFPEDIDPSLCTHIVYAFANLQNSQLTPFEWNDILDYTDGLYKRLQKLKLIKPSLKTLLAVGGWTMASAPFVEVVSTAANRAKFVDTSITYLRSNGFDGLDLDWEYPGS</sequence>
<dbReference type="GO" id="GO:0006032">
    <property type="term" value="P:chitin catabolic process"/>
    <property type="evidence" value="ECO:0007669"/>
    <property type="project" value="UniProtKB-ARBA"/>
</dbReference>
<dbReference type="AlphaFoldDB" id="A0ABD0JT04"/>
<dbReference type="SMART" id="SM00636">
    <property type="entry name" value="Glyco_18"/>
    <property type="match status" value="1"/>
</dbReference>
<dbReference type="EMBL" id="JACVVK020000341">
    <property type="protein sequence ID" value="KAK7477794.1"/>
    <property type="molecule type" value="Genomic_DNA"/>
</dbReference>
<protein>
    <recommendedName>
        <fullName evidence="5">GH18 domain-containing protein</fullName>
    </recommendedName>
</protein>
<organism evidence="6 7">
    <name type="scientific">Batillaria attramentaria</name>
    <dbReference type="NCBI Taxonomy" id="370345"/>
    <lineage>
        <taxon>Eukaryota</taxon>
        <taxon>Metazoa</taxon>
        <taxon>Spiralia</taxon>
        <taxon>Lophotrochozoa</taxon>
        <taxon>Mollusca</taxon>
        <taxon>Gastropoda</taxon>
        <taxon>Caenogastropoda</taxon>
        <taxon>Sorbeoconcha</taxon>
        <taxon>Cerithioidea</taxon>
        <taxon>Batillariidae</taxon>
        <taxon>Batillaria</taxon>
    </lineage>
</organism>
<evidence type="ECO:0000313" key="6">
    <source>
        <dbReference type="EMBL" id="KAK7477794.1"/>
    </source>
</evidence>
<dbReference type="PANTHER" id="PTHR11177">
    <property type="entry name" value="CHITINASE"/>
    <property type="match status" value="1"/>
</dbReference>
<dbReference type="Proteomes" id="UP001519460">
    <property type="component" value="Unassembled WGS sequence"/>
</dbReference>
<reference evidence="6 7" key="1">
    <citation type="journal article" date="2023" name="Sci. Data">
        <title>Genome assembly of the Korean intertidal mud-creeper Batillaria attramentaria.</title>
        <authorList>
            <person name="Patra A.K."/>
            <person name="Ho P.T."/>
            <person name="Jun S."/>
            <person name="Lee S.J."/>
            <person name="Kim Y."/>
            <person name="Won Y.J."/>
        </authorList>
    </citation>
    <scope>NUCLEOTIDE SEQUENCE [LARGE SCALE GENOMIC DNA]</scope>
    <source>
        <strain evidence="6">Wonlab-2016</strain>
    </source>
</reference>
<keyword evidence="2 3" id="KW-0326">Glycosidase</keyword>
<comment type="caution">
    <text evidence="6">The sequence shown here is derived from an EMBL/GenBank/DDBJ whole genome shotgun (WGS) entry which is preliminary data.</text>
</comment>
<gene>
    <name evidence="6" type="ORF">BaRGS_00030977</name>
</gene>
<dbReference type="InterPro" id="IPR011583">
    <property type="entry name" value="Chitinase_II/V-like_cat"/>
</dbReference>
<evidence type="ECO:0000256" key="4">
    <source>
        <dbReference type="RuleBase" id="RU004453"/>
    </source>
</evidence>
<dbReference type="PROSITE" id="PS51910">
    <property type="entry name" value="GH18_2"/>
    <property type="match status" value="1"/>
</dbReference>
<evidence type="ECO:0000256" key="2">
    <source>
        <dbReference type="ARBA" id="ARBA00023295"/>
    </source>
</evidence>
<dbReference type="PANTHER" id="PTHR11177:SF317">
    <property type="entry name" value="CHITINASE 12-RELATED"/>
    <property type="match status" value="1"/>
</dbReference>